<dbReference type="Gene3D" id="1.10.540.10">
    <property type="entry name" value="Acyl-CoA dehydrogenase/oxidase, N-terminal domain"/>
    <property type="match status" value="1"/>
</dbReference>
<evidence type="ECO:0000256" key="6">
    <source>
        <dbReference type="RuleBase" id="RU362125"/>
    </source>
</evidence>
<dbReference type="GO" id="GO:0005886">
    <property type="term" value="C:plasma membrane"/>
    <property type="evidence" value="ECO:0007669"/>
    <property type="project" value="TreeGrafter"/>
</dbReference>
<dbReference type="InterPro" id="IPR052161">
    <property type="entry name" value="Mycobact_Acyl-CoA_DH"/>
</dbReference>
<protein>
    <submittedName>
        <fullName evidence="10">Acyl-CoA dehydrogenase</fullName>
    </submittedName>
</protein>
<dbReference type="AlphaFoldDB" id="A0A5C9A6S6"/>
<evidence type="ECO:0000256" key="3">
    <source>
        <dbReference type="ARBA" id="ARBA00022630"/>
    </source>
</evidence>
<dbReference type="SUPFAM" id="SSF47203">
    <property type="entry name" value="Acyl-CoA dehydrogenase C-terminal domain-like"/>
    <property type="match status" value="1"/>
</dbReference>
<dbReference type="InterPro" id="IPR009100">
    <property type="entry name" value="AcylCoA_DH/oxidase_NM_dom_sf"/>
</dbReference>
<keyword evidence="4 6" id="KW-0274">FAD</keyword>
<gene>
    <name evidence="10" type="ORF">FV139_05155</name>
</gene>
<dbReference type="InterPro" id="IPR009075">
    <property type="entry name" value="AcylCo_DH/oxidase_C"/>
</dbReference>
<keyword evidence="11" id="KW-1185">Reference proteome</keyword>
<dbReference type="Proteomes" id="UP000321039">
    <property type="component" value="Unassembled WGS sequence"/>
</dbReference>
<feature type="domain" description="Acyl-CoA dehydrogenase/oxidase N-terminal" evidence="9">
    <location>
        <begin position="10"/>
        <end position="123"/>
    </location>
</feature>
<reference evidence="10 11" key="1">
    <citation type="submission" date="2019-08" db="EMBL/GenBank/DDBJ databases">
        <title>Parahaliea maris sp. nov., isolated from the surface seawater.</title>
        <authorList>
            <person name="Liu Y."/>
        </authorList>
    </citation>
    <scope>NUCLEOTIDE SEQUENCE [LARGE SCALE GENOMIC DNA]</scope>
    <source>
        <strain evidence="10 11">HSLHS9</strain>
    </source>
</reference>
<organism evidence="10 11">
    <name type="scientific">Parahaliea maris</name>
    <dbReference type="NCBI Taxonomy" id="2716870"/>
    <lineage>
        <taxon>Bacteria</taxon>
        <taxon>Pseudomonadati</taxon>
        <taxon>Pseudomonadota</taxon>
        <taxon>Gammaproteobacteria</taxon>
        <taxon>Cellvibrionales</taxon>
        <taxon>Halieaceae</taxon>
        <taxon>Parahaliea</taxon>
    </lineage>
</organism>
<comment type="similarity">
    <text evidence="2 6">Belongs to the acyl-CoA dehydrogenase family.</text>
</comment>
<dbReference type="Pfam" id="PF02771">
    <property type="entry name" value="Acyl-CoA_dh_N"/>
    <property type="match status" value="1"/>
</dbReference>
<dbReference type="InterPro" id="IPR037069">
    <property type="entry name" value="AcylCoA_DH/ox_N_sf"/>
</dbReference>
<evidence type="ECO:0000313" key="11">
    <source>
        <dbReference type="Proteomes" id="UP000321039"/>
    </source>
</evidence>
<evidence type="ECO:0000256" key="5">
    <source>
        <dbReference type="ARBA" id="ARBA00023002"/>
    </source>
</evidence>
<dbReference type="GO" id="GO:0050660">
    <property type="term" value="F:flavin adenine dinucleotide binding"/>
    <property type="evidence" value="ECO:0007669"/>
    <property type="project" value="InterPro"/>
</dbReference>
<name>A0A5C9A6S6_9GAMM</name>
<keyword evidence="5 6" id="KW-0560">Oxidoreductase</keyword>
<dbReference type="GO" id="GO:0016627">
    <property type="term" value="F:oxidoreductase activity, acting on the CH-CH group of donors"/>
    <property type="evidence" value="ECO:0007669"/>
    <property type="project" value="InterPro"/>
</dbReference>
<dbReference type="InterPro" id="IPR036250">
    <property type="entry name" value="AcylCo_DH-like_C"/>
</dbReference>
<evidence type="ECO:0000259" key="9">
    <source>
        <dbReference type="Pfam" id="PF02771"/>
    </source>
</evidence>
<dbReference type="EMBL" id="VRZA01000002">
    <property type="protein sequence ID" value="TXS95287.1"/>
    <property type="molecule type" value="Genomic_DNA"/>
</dbReference>
<feature type="domain" description="Acyl-CoA dehydrogenase/oxidase C-terminal" evidence="7">
    <location>
        <begin position="233"/>
        <end position="397"/>
    </location>
</feature>
<proteinExistence type="inferred from homology"/>
<evidence type="ECO:0000259" key="7">
    <source>
        <dbReference type="Pfam" id="PF00441"/>
    </source>
</evidence>
<evidence type="ECO:0000256" key="1">
    <source>
        <dbReference type="ARBA" id="ARBA00001974"/>
    </source>
</evidence>
<dbReference type="InterPro" id="IPR013786">
    <property type="entry name" value="AcylCoA_DH/ox_N"/>
</dbReference>
<accession>A0A5C9A6S6</accession>
<dbReference type="Gene3D" id="1.20.140.10">
    <property type="entry name" value="Butyryl-CoA Dehydrogenase, subunit A, domain 3"/>
    <property type="match status" value="1"/>
</dbReference>
<dbReference type="InterPro" id="IPR006091">
    <property type="entry name" value="Acyl-CoA_Oxase/DH_mid-dom"/>
</dbReference>
<dbReference type="Pfam" id="PF02770">
    <property type="entry name" value="Acyl-CoA_dh_M"/>
    <property type="match status" value="1"/>
</dbReference>
<evidence type="ECO:0000256" key="2">
    <source>
        <dbReference type="ARBA" id="ARBA00009347"/>
    </source>
</evidence>
<dbReference type="PANTHER" id="PTHR43292:SF3">
    <property type="entry name" value="ACYL-COA DEHYDROGENASE FADE29"/>
    <property type="match status" value="1"/>
</dbReference>
<dbReference type="PANTHER" id="PTHR43292">
    <property type="entry name" value="ACYL-COA DEHYDROGENASE"/>
    <property type="match status" value="1"/>
</dbReference>
<dbReference type="RefSeq" id="WP_148067198.1">
    <property type="nucleotide sequence ID" value="NZ_VRZA01000002.1"/>
</dbReference>
<keyword evidence="3 6" id="KW-0285">Flavoprotein</keyword>
<feature type="domain" description="Acyl-CoA oxidase/dehydrogenase middle" evidence="8">
    <location>
        <begin position="127"/>
        <end position="221"/>
    </location>
</feature>
<evidence type="ECO:0000313" key="10">
    <source>
        <dbReference type="EMBL" id="TXS95287.1"/>
    </source>
</evidence>
<dbReference type="Pfam" id="PF00441">
    <property type="entry name" value="Acyl-CoA_dh_1"/>
    <property type="match status" value="1"/>
</dbReference>
<dbReference type="SUPFAM" id="SSF56645">
    <property type="entry name" value="Acyl-CoA dehydrogenase NM domain-like"/>
    <property type="match status" value="1"/>
</dbReference>
<evidence type="ECO:0000256" key="4">
    <source>
        <dbReference type="ARBA" id="ARBA00022827"/>
    </source>
</evidence>
<dbReference type="InterPro" id="IPR046373">
    <property type="entry name" value="Acyl-CoA_Oxase/DH_mid-dom_sf"/>
</dbReference>
<evidence type="ECO:0000259" key="8">
    <source>
        <dbReference type="Pfam" id="PF02770"/>
    </source>
</evidence>
<comment type="cofactor">
    <cofactor evidence="1 6">
        <name>FAD</name>
        <dbReference type="ChEBI" id="CHEBI:57692"/>
    </cofactor>
</comment>
<comment type="caution">
    <text evidence="10">The sequence shown here is derived from an EMBL/GenBank/DDBJ whole genome shotgun (WGS) entry which is preliminary data.</text>
</comment>
<sequence length="399" mass="43878">MDLALSAADIAFRDEVREFLKQSLTPSLKRSGDLMTSVFSNFESAMAWQAILAEKGWAAPDWPVEYGGTDWTVNQKIIYLKESKRAGAPSLLPMGIQMLGPILIRYGTEAQKHELLPRILSGEDVWCQGYSEPGAGSDLASLKMRAVADGDDYILNGSKIWTSFAHRSNKIFCLVKTDVDSKPQAGISFILVDLDSAGVTVAPIVSIDGEVEQCQVFFEDVRVSKDNLVGKENQGWEVAKCLLEFERGGYCYYAAIEKQLAQVRRLAAEEKTAEGWFYELDPVFSTRLAELEIEKLALEFTENRVNCLAEGKPGALTSLVKVAGTELSQKVDALALELRGTHLPLLQNEALSYGFEGGFIGSEHGLNIMNAYLNNRASTIYGGSAEIQRNIMAKQVLGL</sequence>
<dbReference type="Gene3D" id="2.40.110.10">
    <property type="entry name" value="Butyryl-CoA Dehydrogenase, subunit A, domain 2"/>
    <property type="match status" value="1"/>
</dbReference>